<sequence>MADQVKRELKRLQQGKATGPDNVCPRVLRACADQLSRVLQRLFNLSLCLEKVPVLWKTSCLVLVPKKGRPSVLNDYRPVALTSHVMKALERLVLSHLRPLVSSSLDTLQFAYQPNVGVKDAIIYMLQRAYSHLDKAGNGHLLYKKGQSRLYFLRRLRSFNVCSKMLHMFYHSVVVSAIFYAVVCWGSGIRAVDSNRLNKLIRRASSVIGSGLDPLEVVAERTMVSKPEAIMDNVSHPLYDMLVEMKSTFSNRLIHPWCDRERYRRSFLPSAIRLYNASTLRLGRGNIDSDLFLD</sequence>
<dbReference type="EMBL" id="JAAWVO010015088">
    <property type="protein sequence ID" value="MBN3314359.1"/>
    <property type="molecule type" value="Genomic_DNA"/>
</dbReference>
<feature type="non-terminal residue" evidence="3">
    <location>
        <position position="294"/>
    </location>
</feature>
<dbReference type="PANTHER" id="PTHR47510:SF3">
    <property type="entry name" value="ENDO_EXONUCLEASE_PHOSPHATASE DOMAIN-CONTAINING PROTEIN"/>
    <property type="match status" value="1"/>
</dbReference>
<reference evidence="3" key="1">
    <citation type="journal article" date="2021" name="Cell">
        <title>Tracing the genetic footprints of vertebrate landing in non-teleost ray-finned fishes.</title>
        <authorList>
            <person name="Bi X."/>
            <person name="Wang K."/>
            <person name="Yang L."/>
            <person name="Pan H."/>
            <person name="Jiang H."/>
            <person name="Wei Q."/>
            <person name="Fang M."/>
            <person name="Yu H."/>
            <person name="Zhu C."/>
            <person name="Cai Y."/>
            <person name="He Y."/>
            <person name="Gan X."/>
            <person name="Zeng H."/>
            <person name="Yu D."/>
            <person name="Zhu Y."/>
            <person name="Jiang H."/>
            <person name="Qiu Q."/>
            <person name="Yang H."/>
            <person name="Zhang Y.E."/>
            <person name="Wang W."/>
            <person name="Zhu M."/>
            <person name="He S."/>
            <person name="Zhang G."/>
        </authorList>
    </citation>
    <scope>NUCLEOTIDE SEQUENCE</scope>
    <source>
        <strain evidence="3">Allg_001</strain>
    </source>
</reference>
<dbReference type="GO" id="GO:0016706">
    <property type="term" value="F:2-oxoglutarate-dependent dioxygenase activity"/>
    <property type="evidence" value="ECO:0007669"/>
    <property type="project" value="InterPro"/>
</dbReference>
<keyword evidence="1" id="KW-1133">Transmembrane helix</keyword>
<proteinExistence type="predicted"/>
<keyword evidence="1" id="KW-0812">Transmembrane</keyword>
<dbReference type="Pfam" id="PF09004">
    <property type="entry name" value="ALKBH8_N"/>
    <property type="match status" value="1"/>
</dbReference>
<evidence type="ECO:0000256" key="1">
    <source>
        <dbReference type="SAM" id="Phobius"/>
    </source>
</evidence>
<feature type="domain" description="Alkylated DNA repair protein AlkB homologue 8 N-terminal" evidence="2">
    <location>
        <begin position="138"/>
        <end position="174"/>
    </location>
</feature>
<dbReference type="PANTHER" id="PTHR47510">
    <property type="entry name" value="REVERSE TRANSCRIPTASE DOMAIN-CONTAINING PROTEIN"/>
    <property type="match status" value="1"/>
</dbReference>
<organism evidence="3 4">
    <name type="scientific">Atractosteus spatula</name>
    <name type="common">Alligator gar</name>
    <name type="synonym">Lepisosteus spatula</name>
    <dbReference type="NCBI Taxonomy" id="7917"/>
    <lineage>
        <taxon>Eukaryota</taxon>
        <taxon>Metazoa</taxon>
        <taxon>Chordata</taxon>
        <taxon>Craniata</taxon>
        <taxon>Vertebrata</taxon>
        <taxon>Euteleostomi</taxon>
        <taxon>Actinopterygii</taxon>
        <taxon>Neopterygii</taxon>
        <taxon>Holostei</taxon>
        <taxon>Semionotiformes</taxon>
        <taxon>Lepisosteidae</taxon>
        <taxon>Atractosteus</taxon>
    </lineage>
</organism>
<evidence type="ECO:0000313" key="3">
    <source>
        <dbReference type="EMBL" id="MBN3314359.1"/>
    </source>
</evidence>
<feature type="non-terminal residue" evidence="3">
    <location>
        <position position="1"/>
    </location>
</feature>
<keyword evidence="1" id="KW-0472">Membrane</keyword>
<dbReference type="InterPro" id="IPR015095">
    <property type="entry name" value="AlkB_hom8_N"/>
</dbReference>
<evidence type="ECO:0000259" key="2">
    <source>
        <dbReference type="Pfam" id="PF09004"/>
    </source>
</evidence>
<accession>A0A8J7T8L6</accession>
<dbReference type="AlphaFoldDB" id="A0A8J7T8L6"/>
<gene>
    <name evidence="3" type="primary">Pol_0</name>
    <name evidence="3" type="ORF">GTO95_0013322</name>
</gene>
<keyword evidence="4" id="KW-1185">Reference proteome</keyword>
<comment type="caution">
    <text evidence="3">The sequence shown here is derived from an EMBL/GenBank/DDBJ whole genome shotgun (WGS) entry which is preliminary data.</text>
</comment>
<feature type="transmembrane region" description="Helical" evidence="1">
    <location>
        <begin position="168"/>
        <end position="192"/>
    </location>
</feature>
<dbReference type="GO" id="GO:0008168">
    <property type="term" value="F:methyltransferase activity"/>
    <property type="evidence" value="ECO:0007669"/>
    <property type="project" value="InterPro"/>
</dbReference>
<protein>
    <submittedName>
        <fullName evidence="3">RTJK polymerase</fullName>
    </submittedName>
</protein>
<dbReference type="Proteomes" id="UP000736164">
    <property type="component" value="Unassembled WGS sequence"/>
</dbReference>
<evidence type="ECO:0000313" key="4">
    <source>
        <dbReference type="Proteomes" id="UP000736164"/>
    </source>
</evidence>
<name>A0A8J7T8L6_ATRSP</name>